<feature type="domain" description="SLH" evidence="1">
    <location>
        <begin position="92"/>
        <end position="114"/>
    </location>
</feature>
<sequence>MKAPKASDYYSKADDTAWYANTLIIAANNGLDLPKDIDPEQTWTREEFTRPLMNAIATQVGLPVVKMSPDRIADTDKFANGVDSVILGAFVLNIAKLDDDNNFLPAKSITRAEAGEEIYDALAYLKLVNRRATYPRTVTPIR</sequence>
<evidence type="ECO:0000259" key="1">
    <source>
        <dbReference type="Pfam" id="PF00395"/>
    </source>
</evidence>
<evidence type="ECO:0000313" key="2">
    <source>
        <dbReference type="EMBL" id="NBD24340.1"/>
    </source>
</evidence>
<name>A0ABW9XNY1_9BACL</name>
<dbReference type="RefSeq" id="WP_161743133.1">
    <property type="nucleotide sequence ID" value="NZ_JAAAMV010000005.1"/>
</dbReference>
<dbReference type="Proteomes" id="UP000665561">
    <property type="component" value="Unassembled WGS sequence"/>
</dbReference>
<protein>
    <recommendedName>
        <fullName evidence="1">SLH domain-containing protein</fullName>
    </recommendedName>
</protein>
<comment type="caution">
    <text evidence="2">The sequence shown here is derived from an EMBL/GenBank/DDBJ whole genome shotgun (WGS) entry which is preliminary data.</text>
</comment>
<keyword evidence="3" id="KW-1185">Reference proteome</keyword>
<dbReference type="InterPro" id="IPR001119">
    <property type="entry name" value="SLH_dom"/>
</dbReference>
<proteinExistence type="predicted"/>
<dbReference type="Pfam" id="PF00395">
    <property type="entry name" value="SLH"/>
    <property type="match status" value="1"/>
</dbReference>
<accession>A0ABW9XNY1</accession>
<gene>
    <name evidence="2" type="ORF">GT019_10700</name>
</gene>
<reference evidence="2 3" key="1">
    <citation type="submission" date="2020-01" db="EMBL/GenBank/DDBJ databases">
        <title>Paenibacillus soybeanensis sp. nov. isolated from the nodules of soybean (Glycine max(L.) Merr).</title>
        <authorList>
            <person name="Wang H."/>
        </authorList>
    </citation>
    <scope>NUCLEOTIDE SEQUENCE [LARGE SCALE GENOMIC DNA]</scope>
    <source>
        <strain evidence="2 3">T1</strain>
    </source>
</reference>
<dbReference type="EMBL" id="JAAAMV010000005">
    <property type="protein sequence ID" value="NBD24340.1"/>
    <property type="molecule type" value="Genomic_DNA"/>
</dbReference>
<evidence type="ECO:0000313" key="3">
    <source>
        <dbReference type="Proteomes" id="UP000665561"/>
    </source>
</evidence>
<organism evidence="2 3">
    <name type="scientific">Paenibacillus glycinis</name>
    <dbReference type="NCBI Taxonomy" id="2697035"/>
    <lineage>
        <taxon>Bacteria</taxon>
        <taxon>Bacillati</taxon>
        <taxon>Bacillota</taxon>
        <taxon>Bacilli</taxon>
        <taxon>Bacillales</taxon>
        <taxon>Paenibacillaceae</taxon>
        <taxon>Paenibacillus</taxon>
    </lineage>
</organism>